<feature type="domain" description="Glycoside hydrolase family 2 immunoglobulin-like beta-sandwich" evidence="6">
    <location>
        <begin position="182"/>
        <end position="273"/>
    </location>
</feature>
<name>A0A6J6JID9_9ZZZZ</name>
<dbReference type="PROSITE" id="PS00719">
    <property type="entry name" value="GLYCOSYL_HYDROL_F2_1"/>
    <property type="match status" value="1"/>
</dbReference>
<dbReference type="FunFam" id="2.60.40.10:FF:001198">
    <property type="entry name" value="Beta-glucuronidase UidA"/>
    <property type="match status" value="1"/>
</dbReference>
<evidence type="ECO:0000256" key="5">
    <source>
        <dbReference type="ARBA" id="ARBA00023295"/>
    </source>
</evidence>
<dbReference type="Gene3D" id="2.60.120.260">
    <property type="entry name" value="Galactose-binding domain-like"/>
    <property type="match status" value="1"/>
</dbReference>
<evidence type="ECO:0000256" key="1">
    <source>
        <dbReference type="ARBA" id="ARBA00007401"/>
    </source>
</evidence>
<accession>A0A6J6JID9</accession>
<evidence type="ECO:0000256" key="4">
    <source>
        <dbReference type="ARBA" id="ARBA00022801"/>
    </source>
</evidence>
<dbReference type="InterPro" id="IPR036156">
    <property type="entry name" value="Beta-gal/glucu_dom_sf"/>
</dbReference>
<dbReference type="Gene3D" id="2.60.40.10">
    <property type="entry name" value="Immunoglobulins"/>
    <property type="match status" value="1"/>
</dbReference>
<dbReference type="EMBL" id="CAEZVN010000096">
    <property type="protein sequence ID" value="CAB4637027.1"/>
    <property type="molecule type" value="Genomic_DNA"/>
</dbReference>
<evidence type="ECO:0000256" key="2">
    <source>
        <dbReference type="ARBA" id="ARBA00012761"/>
    </source>
</evidence>
<dbReference type="InterPro" id="IPR006103">
    <property type="entry name" value="Glyco_hydro_2_cat"/>
</dbReference>
<dbReference type="SUPFAM" id="SSF51445">
    <property type="entry name" value="(Trans)glycosidases"/>
    <property type="match status" value="1"/>
</dbReference>
<dbReference type="PANTHER" id="PTHR10066">
    <property type="entry name" value="BETA-GLUCURONIDASE"/>
    <property type="match status" value="1"/>
</dbReference>
<evidence type="ECO:0000259" key="8">
    <source>
        <dbReference type="Pfam" id="PF02837"/>
    </source>
</evidence>
<dbReference type="InterPro" id="IPR008979">
    <property type="entry name" value="Galactose-bd-like_sf"/>
</dbReference>
<dbReference type="Gene3D" id="3.20.20.80">
    <property type="entry name" value="Glycosidases"/>
    <property type="match status" value="1"/>
</dbReference>
<feature type="domain" description="Glycoside hydrolase family 2 catalytic" evidence="7">
    <location>
        <begin position="275"/>
        <end position="590"/>
    </location>
</feature>
<dbReference type="EC" id="3.2.1.31" evidence="2"/>
<dbReference type="InterPro" id="IPR023230">
    <property type="entry name" value="Glyco_hydro_2_CS"/>
</dbReference>
<reference evidence="9" key="1">
    <citation type="submission" date="2020-05" db="EMBL/GenBank/DDBJ databases">
        <authorList>
            <person name="Chiriac C."/>
            <person name="Salcher M."/>
            <person name="Ghai R."/>
            <person name="Kavagutti S V."/>
        </authorList>
    </citation>
    <scope>NUCLEOTIDE SEQUENCE</scope>
</reference>
<evidence type="ECO:0000256" key="3">
    <source>
        <dbReference type="ARBA" id="ARBA00016205"/>
    </source>
</evidence>
<dbReference type="InterPro" id="IPR006101">
    <property type="entry name" value="Glyco_hydro_2"/>
</dbReference>
<dbReference type="FunFam" id="2.60.120.260:FF:000027">
    <property type="entry name" value="Beta-glucuronidase"/>
    <property type="match status" value="1"/>
</dbReference>
<dbReference type="InterPro" id="IPR013783">
    <property type="entry name" value="Ig-like_fold"/>
</dbReference>
<dbReference type="GO" id="GO:0005975">
    <property type="term" value="P:carbohydrate metabolic process"/>
    <property type="evidence" value="ECO:0007669"/>
    <property type="project" value="InterPro"/>
</dbReference>
<protein>
    <recommendedName>
        <fullName evidence="3">Beta-glucuronidase</fullName>
        <ecNumber evidence="2">3.2.1.31</ecNumber>
    </recommendedName>
</protein>
<evidence type="ECO:0000259" key="7">
    <source>
        <dbReference type="Pfam" id="PF02836"/>
    </source>
</evidence>
<dbReference type="InterPro" id="IPR006102">
    <property type="entry name" value="Ig-like_GH2"/>
</dbReference>
<sequence length="597" mass="66520">MLRPQSTSTRELLNLDGLWDFKVDFNGEGFNQNWASKALDTKLQAPVPASYNDLFTDTAIRNHVGWVFYQRTVRVPRGFAGERINVRVDSATHEGIVFVDGTEVARHVGGYMPFSADITDHVKAGEEFNLTIAVNNILTNETIPPGRIAVGDNGVKQQTYLHDFYNYAGLARSIWIFSVPAVHVQDVTVKTGFDGSTGKVAYEVATSTAAEVRVTLIDEDGKQVATGTGATGELTVANVKLWQPGAAYLYELKIEALVGGQVADEYLLNVGVRTVEVRGNQFLINNEPFYFTGFGMHEDHVVKGKGHDNSFLVNDFELLKWVGANSFRTSHYPYAEEVMDYADRHGIVIIDETAAVGLNQNFSGMFGGPKLPTFGPETGNEKTQASLLQAVRELIQRDKNHPSVVLWSITNEAETGIQEAVDFFKPAFDLARELDSRPVTYINVMTEPFGRCMVAPLADVICLNRYWGWYEDHSDLENAAIHFEAELKGWTEKYSVPFIITEYGADTLAGGHSIHNLPWSEEYQTAYLDMSHGVFDKFPAVVGEHVWNFADFQTKPGIFRVLGNKKGAFTRDRQPKAAAHTLRSRWTTLNNRKPSAK</sequence>
<feature type="domain" description="Glycosyl hydrolases family 2 sugar binding" evidence="8">
    <location>
        <begin position="14"/>
        <end position="180"/>
    </location>
</feature>
<dbReference type="InterPro" id="IPR023232">
    <property type="entry name" value="Glyco_hydro_2_AS"/>
</dbReference>
<dbReference type="PANTHER" id="PTHR10066:SF67">
    <property type="entry name" value="BETA-GLUCURONIDASE"/>
    <property type="match status" value="1"/>
</dbReference>
<organism evidence="9">
    <name type="scientific">freshwater metagenome</name>
    <dbReference type="NCBI Taxonomy" id="449393"/>
    <lineage>
        <taxon>unclassified sequences</taxon>
        <taxon>metagenomes</taxon>
        <taxon>ecological metagenomes</taxon>
    </lineage>
</organism>
<dbReference type="FunFam" id="3.20.20.80:FF:000080">
    <property type="entry name" value="Beta-glucuronidase UidA"/>
    <property type="match status" value="1"/>
</dbReference>
<dbReference type="GO" id="GO:0030246">
    <property type="term" value="F:carbohydrate binding"/>
    <property type="evidence" value="ECO:0007669"/>
    <property type="project" value="TreeGrafter"/>
</dbReference>
<comment type="similarity">
    <text evidence="1">Belongs to the glycosyl hydrolase 2 family.</text>
</comment>
<dbReference type="GO" id="GO:0019391">
    <property type="term" value="P:glucuronoside catabolic process"/>
    <property type="evidence" value="ECO:0007669"/>
    <property type="project" value="TreeGrafter"/>
</dbReference>
<dbReference type="InterPro" id="IPR017853">
    <property type="entry name" value="GH"/>
</dbReference>
<dbReference type="SUPFAM" id="SSF49785">
    <property type="entry name" value="Galactose-binding domain-like"/>
    <property type="match status" value="1"/>
</dbReference>
<dbReference type="PRINTS" id="PR00132">
    <property type="entry name" value="GLHYDRLASE2"/>
</dbReference>
<dbReference type="Pfam" id="PF02837">
    <property type="entry name" value="Glyco_hydro_2_N"/>
    <property type="match status" value="1"/>
</dbReference>
<dbReference type="PROSITE" id="PS00608">
    <property type="entry name" value="GLYCOSYL_HYDROL_F2_2"/>
    <property type="match status" value="1"/>
</dbReference>
<dbReference type="Pfam" id="PF00703">
    <property type="entry name" value="Glyco_hydro_2"/>
    <property type="match status" value="1"/>
</dbReference>
<evidence type="ECO:0000259" key="6">
    <source>
        <dbReference type="Pfam" id="PF00703"/>
    </source>
</evidence>
<dbReference type="AlphaFoldDB" id="A0A6J6JID9"/>
<dbReference type="InterPro" id="IPR006104">
    <property type="entry name" value="Glyco_hydro_2_N"/>
</dbReference>
<dbReference type="Pfam" id="PF02836">
    <property type="entry name" value="Glyco_hydro_2_C"/>
    <property type="match status" value="1"/>
</dbReference>
<dbReference type="GO" id="GO:0004566">
    <property type="term" value="F:beta-glucuronidase activity"/>
    <property type="evidence" value="ECO:0007669"/>
    <property type="project" value="UniProtKB-EC"/>
</dbReference>
<keyword evidence="5" id="KW-0326">Glycosidase</keyword>
<gene>
    <name evidence="9" type="ORF">UFOPK2001_00906</name>
</gene>
<dbReference type="SUPFAM" id="SSF49303">
    <property type="entry name" value="beta-Galactosidase/glucuronidase domain"/>
    <property type="match status" value="1"/>
</dbReference>
<keyword evidence="4" id="KW-0378">Hydrolase</keyword>
<proteinExistence type="inferred from homology"/>
<evidence type="ECO:0000313" key="9">
    <source>
        <dbReference type="EMBL" id="CAB4637027.1"/>
    </source>
</evidence>
<dbReference type="NCBIfam" id="NF007538">
    <property type="entry name" value="PRK10150.1"/>
    <property type="match status" value="1"/>
</dbReference>